<dbReference type="PANTHER" id="PTHR32322:SF2">
    <property type="entry name" value="EAMA DOMAIN-CONTAINING PROTEIN"/>
    <property type="match status" value="1"/>
</dbReference>
<feature type="transmembrane region" description="Helical" evidence="6">
    <location>
        <begin position="46"/>
        <end position="66"/>
    </location>
</feature>
<comment type="caution">
    <text evidence="8">The sequence shown here is derived from an EMBL/GenBank/DDBJ whole genome shotgun (WGS) entry which is preliminary data.</text>
</comment>
<evidence type="ECO:0000256" key="4">
    <source>
        <dbReference type="ARBA" id="ARBA00022989"/>
    </source>
</evidence>
<dbReference type="SUPFAM" id="SSF103481">
    <property type="entry name" value="Multidrug resistance efflux transporter EmrE"/>
    <property type="match status" value="2"/>
</dbReference>
<evidence type="ECO:0000256" key="1">
    <source>
        <dbReference type="ARBA" id="ARBA00004141"/>
    </source>
</evidence>
<keyword evidence="5 6" id="KW-0472">Membrane</keyword>
<dbReference type="PANTHER" id="PTHR32322">
    <property type="entry name" value="INNER MEMBRANE TRANSPORTER"/>
    <property type="match status" value="1"/>
</dbReference>
<keyword evidence="3 6" id="KW-0812">Transmembrane</keyword>
<evidence type="ECO:0000256" key="6">
    <source>
        <dbReference type="SAM" id="Phobius"/>
    </source>
</evidence>
<feature type="domain" description="EamA" evidence="7">
    <location>
        <begin position="19"/>
        <end position="149"/>
    </location>
</feature>
<dbReference type="GO" id="GO:0016020">
    <property type="term" value="C:membrane"/>
    <property type="evidence" value="ECO:0007669"/>
    <property type="project" value="UniProtKB-SubCell"/>
</dbReference>
<dbReference type="Proteomes" id="UP000240259">
    <property type="component" value="Unassembled WGS sequence"/>
</dbReference>
<feature type="transmembrane region" description="Helical" evidence="6">
    <location>
        <begin position="12"/>
        <end position="34"/>
    </location>
</feature>
<evidence type="ECO:0000313" key="8">
    <source>
        <dbReference type="EMBL" id="PTE11681.1"/>
    </source>
</evidence>
<organism evidence="8 9">
    <name type="scientific">Mesorhizobium helmanticense</name>
    <dbReference type="NCBI Taxonomy" id="1776423"/>
    <lineage>
        <taxon>Bacteria</taxon>
        <taxon>Pseudomonadati</taxon>
        <taxon>Pseudomonadota</taxon>
        <taxon>Alphaproteobacteria</taxon>
        <taxon>Hyphomicrobiales</taxon>
        <taxon>Phyllobacteriaceae</taxon>
        <taxon>Mesorhizobium</taxon>
    </lineage>
</organism>
<feature type="transmembrane region" description="Helical" evidence="6">
    <location>
        <begin position="135"/>
        <end position="153"/>
    </location>
</feature>
<gene>
    <name evidence="8" type="ORF">C9427_05605</name>
</gene>
<sequence>MGVATDTLDRRDAVDMAAAAIMVGLTFSWGLNYVAAKVSYAGYDPVFLSVARSIIGGLCVFGWCRWRGIKLFTPDKTLVAGIVVGVLFGIEFLFLYVGLEHTTVARNTLLVNTMPFWVLIGGHFLLDERITARKLLGLLLAFAGLVAVFSDKVSTGNGVTLTGDLLSLGAGILWALTSIVIKRSKLAETSAEKLLLYQLAGAILVGVLVLPFAGPPVRDFAALPTLALLFQAVYVVAFTYVLWFWLLRRYPASGLSSFTFLSPVFGVLCGAVILNEPLTVRIFLALGLIAAGLIIVNRPARKLAPV</sequence>
<dbReference type="AlphaFoldDB" id="A0A2T4J195"/>
<evidence type="ECO:0000313" key="9">
    <source>
        <dbReference type="Proteomes" id="UP000240259"/>
    </source>
</evidence>
<evidence type="ECO:0000256" key="2">
    <source>
        <dbReference type="ARBA" id="ARBA00007362"/>
    </source>
</evidence>
<proteinExistence type="inferred from homology"/>
<dbReference type="InterPro" id="IPR050638">
    <property type="entry name" value="AA-Vitamin_Transporters"/>
</dbReference>
<comment type="subcellular location">
    <subcellularLocation>
        <location evidence="1">Membrane</location>
        <topology evidence="1">Multi-pass membrane protein</topology>
    </subcellularLocation>
</comment>
<dbReference type="InterPro" id="IPR037185">
    <property type="entry name" value="EmrE-like"/>
</dbReference>
<dbReference type="EMBL" id="PZJX01000007">
    <property type="protein sequence ID" value="PTE11681.1"/>
    <property type="molecule type" value="Genomic_DNA"/>
</dbReference>
<dbReference type="Pfam" id="PF00892">
    <property type="entry name" value="EamA"/>
    <property type="match status" value="2"/>
</dbReference>
<feature type="transmembrane region" description="Helical" evidence="6">
    <location>
        <begin position="109"/>
        <end position="126"/>
    </location>
</feature>
<name>A0A2T4J195_9HYPH</name>
<accession>A0A2T4J195</accession>
<feature type="transmembrane region" description="Helical" evidence="6">
    <location>
        <begin position="165"/>
        <end position="182"/>
    </location>
</feature>
<keyword evidence="4 6" id="KW-1133">Transmembrane helix</keyword>
<comment type="similarity">
    <text evidence="2">Belongs to the EamA transporter family.</text>
</comment>
<feature type="transmembrane region" description="Helical" evidence="6">
    <location>
        <begin position="254"/>
        <end position="274"/>
    </location>
</feature>
<evidence type="ECO:0000256" key="5">
    <source>
        <dbReference type="ARBA" id="ARBA00023136"/>
    </source>
</evidence>
<dbReference type="InterPro" id="IPR000620">
    <property type="entry name" value="EamA_dom"/>
</dbReference>
<evidence type="ECO:0000256" key="3">
    <source>
        <dbReference type="ARBA" id="ARBA00022692"/>
    </source>
</evidence>
<feature type="transmembrane region" description="Helical" evidence="6">
    <location>
        <begin position="78"/>
        <end position="97"/>
    </location>
</feature>
<dbReference type="OrthoDB" id="184388at2"/>
<feature type="transmembrane region" description="Helical" evidence="6">
    <location>
        <begin position="280"/>
        <end position="296"/>
    </location>
</feature>
<feature type="transmembrane region" description="Helical" evidence="6">
    <location>
        <begin position="226"/>
        <end position="247"/>
    </location>
</feature>
<evidence type="ECO:0000259" key="7">
    <source>
        <dbReference type="Pfam" id="PF00892"/>
    </source>
</evidence>
<protein>
    <submittedName>
        <fullName evidence="8">EamA family transporter</fullName>
    </submittedName>
</protein>
<feature type="transmembrane region" description="Helical" evidence="6">
    <location>
        <begin position="194"/>
        <end position="214"/>
    </location>
</feature>
<feature type="domain" description="EamA" evidence="7">
    <location>
        <begin position="162"/>
        <end position="297"/>
    </location>
</feature>
<dbReference type="Gene3D" id="1.10.3730.20">
    <property type="match status" value="1"/>
</dbReference>
<keyword evidence="9" id="KW-1185">Reference proteome</keyword>
<reference evidence="8 9" key="1">
    <citation type="submission" date="2018-03" db="EMBL/GenBank/DDBJ databases">
        <title>Genome sequence of the symbiotic type strain Mesorhizobium helmanticense CSLC115NT isolated from Lotus corniculatus nodules.</title>
        <authorList>
            <person name="Sannazzaro A.I."/>
            <person name="Torres Tejerizo G.A."/>
            <person name="Dip D."/>
            <person name="Caballero M."/>
            <person name="Pistorio M."/>
            <person name="Estrella M.J."/>
        </authorList>
    </citation>
    <scope>NUCLEOTIDE SEQUENCE [LARGE SCALE GENOMIC DNA]</scope>
    <source>
        <strain evidence="8 9">CSLC115N</strain>
    </source>
</reference>